<protein>
    <submittedName>
        <fullName evidence="1">Uncharacterized protein</fullName>
    </submittedName>
</protein>
<evidence type="ECO:0000313" key="1">
    <source>
        <dbReference type="EMBL" id="KRR20391.1"/>
    </source>
</evidence>
<dbReference type="AlphaFoldDB" id="A0A0R3MJL2"/>
<comment type="caution">
    <text evidence="1">The sequence shown here is derived from an EMBL/GenBank/DDBJ whole genome shotgun (WGS) entry which is preliminary data.</text>
</comment>
<evidence type="ECO:0000313" key="2">
    <source>
        <dbReference type="Proteomes" id="UP000052023"/>
    </source>
</evidence>
<dbReference type="EMBL" id="LLYA01000178">
    <property type="protein sequence ID" value="KRR20391.1"/>
    <property type="molecule type" value="Genomic_DNA"/>
</dbReference>
<keyword evidence="2" id="KW-1185">Reference proteome</keyword>
<reference evidence="1 2" key="1">
    <citation type="submission" date="2014-03" db="EMBL/GenBank/DDBJ databases">
        <title>Bradyrhizobium valentinum sp. nov., isolated from effective nodules of Lupinus mariae-josephae, a lupine endemic of basic-lime soils in Eastern Spain.</title>
        <authorList>
            <person name="Duran D."/>
            <person name="Rey L."/>
            <person name="Navarro A."/>
            <person name="Busquets A."/>
            <person name="Imperial J."/>
            <person name="Ruiz-Argueso T."/>
        </authorList>
    </citation>
    <scope>NUCLEOTIDE SEQUENCE [LARGE SCALE GENOMIC DNA]</scope>
    <source>
        <strain evidence="1 2">Ro19</strain>
    </source>
</reference>
<dbReference type="Proteomes" id="UP000052023">
    <property type="component" value="Unassembled WGS sequence"/>
</dbReference>
<proteinExistence type="predicted"/>
<organism evidence="1 2">
    <name type="scientific">Bradyrhizobium retamae</name>
    <dbReference type="NCBI Taxonomy" id="1300035"/>
    <lineage>
        <taxon>Bacteria</taxon>
        <taxon>Pseudomonadati</taxon>
        <taxon>Pseudomonadota</taxon>
        <taxon>Alphaproteobacteria</taxon>
        <taxon>Hyphomicrobiales</taxon>
        <taxon>Nitrobacteraceae</taxon>
        <taxon>Bradyrhizobium</taxon>
    </lineage>
</organism>
<sequence length="91" mass="10452">MTRAWAIFRQTYRYPEIKFSDIGRKCFAWALRQAWIEARAAAQLAALSATAKVDRIKVLETTIARADYIESGAQWKATTTACRDEIRRLRG</sequence>
<dbReference type="OrthoDB" id="8249532at2"/>
<gene>
    <name evidence="1" type="ORF">CQ13_32420</name>
</gene>
<name>A0A0R3MJL2_9BRAD</name>
<accession>A0A0R3MJL2</accession>